<dbReference type="GeneID" id="87881042"/>
<sequence>MPPQPEANPSTAIESSLPIDHSHILLTSFNSFLIVAIHNILYYRNIYPPATFLSTKAYNLPVHQNRHPKVCAWIRDAVDAVNVQLSAGHVSRIAIVIHSPLDQSFGGTSRHHPPSSPRSSDDISSSPLASSTSTSTSPTSQEKTTADTIPPGAVLERWLIDTSRFPAWPTSATSKSATATSKAMHDFARVLANGSRSEEAHERHLVADEASTLRWPDLDEQLRGALRRMASTAEGMGPLPVQGCTFTVAVELQDEGRAPIGHPQAWIPSEPNLQPASKGGKEISGEDIGGVRTRPIRAVEAGPLFFECWVEEGKAKEVLMRMKGKEKGPSTQGSTQPY</sequence>
<dbReference type="InterPro" id="IPR045091">
    <property type="entry name" value="Mad2-like"/>
</dbReference>
<gene>
    <name evidence="4" type="ORF">B0T15DRAFT_172859</name>
</gene>
<reference evidence="4" key="1">
    <citation type="journal article" date="2023" name="Mol. Phylogenet. Evol.">
        <title>Genome-scale phylogeny and comparative genomics of the fungal order Sordariales.</title>
        <authorList>
            <person name="Hensen N."/>
            <person name="Bonometti L."/>
            <person name="Westerberg I."/>
            <person name="Brannstrom I.O."/>
            <person name="Guillou S."/>
            <person name="Cros-Aarteil S."/>
            <person name="Calhoun S."/>
            <person name="Haridas S."/>
            <person name="Kuo A."/>
            <person name="Mondo S."/>
            <person name="Pangilinan J."/>
            <person name="Riley R."/>
            <person name="LaButti K."/>
            <person name="Andreopoulos B."/>
            <person name="Lipzen A."/>
            <person name="Chen C."/>
            <person name="Yan M."/>
            <person name="Daum C."/>
            <person name="Ng V."/>
            <person name="Clum A."/>
            <person name="Steindorff A."/>
            <person name="Ohm R.A."/>
            <person name="Martin F."/>
            <person name="Silar P."/>
            <person name="Natvig D.O."/>
            <person name="Lalanne C."/>
            <person name="Gautier V."/>
            <person name="Ament-Velasquez S.L."/>
            <person name="Kruys A."/>
            <person name="Hutchinson M.I."/>
            <person name="Powell A.J."/>
            <person name="Barry K."/>
            <person name="Miller A.N."/>
            <person name="Grigoriev I.V."/>
            <person name="Debuchy R."/>
            <person name="Gladieux P."/>
            <person name="Hiltunen Thoren M."/>
            <person name="Johannesson H."/>
        </authorList>
    </citation>
    <scope>NUCLEOTIDE SEQUENCE</scope>
    <source>
        <strain evidence="4">CBS 333.67</strain>
    </source>
</reference>
<accession>A0AAJ0GW90</accession>
<proteinExistence type="inferred from homology"/>
<dbReference type="PANTHER" id="PTHR11842:SF10">
    <property type="entry name" value="MITOTIC SPINDLE ASSEMBLY CHECKPOINT PROTEIN MAD2B"/>
    <property type="match status" value="1"/>
</dbReference>
<evidence type="ECO:0000256" key="2">
    <source>
        <dbReference type="SAM" id="MobiDB-lite"/>
    </source>
</evidence>
<dbReference type="InterPro" id="IPR036570">
    <property type="entry name" value="HORMA_dom_sf"/>
</dbReference>
<protein>
    <submittedName>
        <fullName evidence="4">DNA-binding protein</fullName>
    </submittedName>
</protein>
<dbReference type="RefSeq" id="XP_062723076.1">
    <property type="nucleotide sequence ID" value="XM_062862213.1"/>
</dbReference>
<evidence type="ECO:0000256" key="1">
    <source>
        <dbReference type="ARBA" id="ARBA00010348"/>
    </source>
</evidence>
<evidence type="ECO:0000313" key="4">
    <source>
        <dbReference type="EMBL" id="KAK3307296.1"/>
    </source>
</evidence>
<dbReference type="PROSITE" id="PS50815">
    <property type="entry name" value="HORMA"/>
    <property type="match status" value="1"/>
</dbReference>
<dbReference type="SUPFAM" id="SSF56019">
    <property type="entry name" value="The spindle assembly checkpoint protein mad2"/>
    <property type="match status" value="1"/>
</dbReference>
<feature type="domain" description="HORMA" evidence="3">
    <location>
        <begin position="23"/>
        <end position="303"/>
    </location>
</feature>
<keyword evidence="4" id="KW-0238">DNA-binding</keyword>
<dbReference type="Proteomes" id="UP001273166">
    <property type="component" value="Unassembled WGS sequence"/>
</dbReference>
<feature type="region of interest" description="Disordered" evidence="2">
    <location>
        <begin position="262"/>
        <end position="289"/>
    </location>
</feature>
<reference evidence="4" key="2">
    <citation type="submission" date="2023-06" db="EMBL/GenBank/DDBJ databases">
        <authorList>
            <consortium name="Lawrence Berkeley National Laboratory"/>
            <person name="Mondo S.J."/>
            <person name="Hensen N."/>
            <person name="Bonometti L."/>
            <person name="Westerberg I."/>
            <person name="Brannstrom I.O."/>
            <person name="Guillou S."/>
            <person name="Cros-Aarteil S."/>
            <person name="Calhoun S."/>
            <person name="Haridas S."/>
            <person name="Kuo A."/>
            <person name="Pangilinan J."/>
            <person name="Riley R."/>
            <person name="Labutti K."/>
            <person name="Andreopoulos B."/>
            <person name="Lipzen A."/>
            <person name="Chen C."/>
            <person name="Yanf M."/>
            <person name="Daum C."/>
            <person name="Ng V."/>
            <person name="Clum A."/>
            <person name="Steindorff A."/>
            <person name="Ohm R."/>
            <person name="Martin F."/>
            <person name="Silar P."/>
            <person name="Natvig D."/>
            <person name="Lalanne C."/>
            <person name="Gautier V."/>
            <person name="Ament-Velasquez S.L."/>
            <person name="Kruys A."/>
            <person name="Hutchinson M.I."/>
            <person name="Powell A.J."/>
            <person name="Barry K."/>
            <person name="Miller A.N."/>
            <person name="Grigoriev I.V."/>
            <person name="Debuchy R."/>
            <person name="Gladieux P."/>
            <person name="Thoren M.H."/>
            <person name="Johannesson H."/>
        </authorList>
    </citation>
    <scope>NUCLEOTIDE SEQUENCE</scope>
    <source>
        <strain evidence="4">CBS 333.67</strain>
    </source>
</reference>
<dbReference type="AlphaFoldDB" id="A0AAJ0GW90"/>
<evidence type="ECO:0000259" key="3">
    <source>
        <dbReference type="PROSITE" id="PS50815"/>
    </source>
</evidence>
<evidence type="ECO:0000313" key="5">
    <source>
        <dbReference type="Proteomes" id="UP001273166"/>
    </source>
</evidence>
<feature type="compositionally biased region" description="Low complexity" evidence="2">
    <location>
        <begin position="122"/>
        <end position="140"/>
    </location>
</feature>
<name>A0AAJ0GW90_9PEZI</name>
<keyword evidence="5" id="KW-1185">Reference proteome</keyword>
<comment type="similarity">
    <text evidence="1">Belongs to the MAD2 family.</text>
</comment>
<organism evidence="4 5">
    <name type="scientific">Chaetomium strumarium</name>
    <dbReference type="NCBI Taxonomy" id="1170767"/>
    <lineage>
        <taxon>Eukaryota</taxon>
        <taxon>Fungi</taxon>
        <taxon>Dikarya</taxon>
        <taxon>Ascomycota</taxon>
        <taxon>Pezizomycotina</taxon>
        <taxon>Sordariomycetes</taxon>
        <taxon>Sordariomycetidae</taxon>
        <taxon>Sordariales</taxon>
        <taxon>Chaetomiaceae</taxon>
        <taxon>Chaetomium</taxon>
    </lineage>
</organism>
<dbReference type="EMBL" id="JAUDZG010000003">
    <property type="protein sequence ID" value="KAK3307296.1"/>
    <property type="molecule type" value="Genomic_DNA"/>
</dbReference>
<dbReference type="GO" id="GO:0003677">
    <property type="term" value="F:DNA binding"/>
    <property type="evidence" value="ECO:0007669"/>
    <property type="project" value="UniProtKB-KW"/>
</dbReference>
<dbReference type="Gene3D" id="3.30.900.10">
    <property type="entry name" value="HORMA domain"/>
    <property type="match status" value="1"/>
</dbReference>
<dbReference type="InterPro" id="IPR003511">
    <property type="entry name" value="HORMA_dom"/>
</dbReference>
<comment type="caution">
    <text evidence="4">The sequence shown here is derived from an EMBL/GenBank/DDBJ whole genome shotgun (WGS) entry which is preliminary data.</text>
</comment>
<dbReference type="GO" id="GO:0016035">
    <property type="term" value="C:zeta DNA polymerase complex"/>
    <property type="evidence" value="ECO:0007669"/>
    <property type="project" value="TreeGrafter"/>
</dbReference>
<feature type="region of interest" description="Disordered" evidence="2">
    <location>
        <begin position="104"/>
        <end position="152"/>
    </location>
</feature>
<dbReference type="PANTHER" id="PTHR11842">
    <property type="entry name" value="MITOTIC SPINDLE ASSEMBLY CHECKPOINT PROTEIN MAD2"/>
    <property type="match status" value="1"/>
</dbReference>